<comment type="caution">
    <text evidence="2">The sequence shown here is derived from an EMBL/GenBank/DDBJ whole genome shotgun (WGS) entry which is preliminary data.</text>
</comment>
<protein>
    <submittedName>
        <fullName evidence="2">Uncharacterized protein</fullName>
    </submittedName>
</protein>
<keyword evidence="3" id="KW-1185">Reference proteome</keyword>
<reference evidence="2" key="1">
    <citation type="submission" date="2020-05" db="EMBL/GenBank/DDBJ databases">
        <title>WGS assembly of Panicum virgatum.</title>
        <authorList>
            <person name="Lovell J.T."/>
            <person name="Jenkins J."/>
            <person name="Shu S."/>
            <person name="Juenger T.E."/>
            <person name="Schmutz J."/>
        </authorList>
    </citation>
    <scope>NUCLEOTIDE SEQUENCE</scope>
    <source>
        <strain evidence="2">AP13</strain>
    </source>
</reference>
<dbReference type="EMBL" id="CM029040">
    <property type="protein sequence ID" value="KAG2638543.1"/>
    <property type="molecule type" value="Genomic_DNA"/>
</dbReference>
<organism evidence="2 3">
    <name type="scientific">Panicum virgatum</name>
    <name type="common">Blackwell switchgrass</name>
    <dbReference type="NCBI Taxonomy" id="38727"/>
    <lineage>
        <taxon>Eukaryota</taxon>
        <taxon>Viridiplantae</taxon>
        <taxon>Streptophyta</taxon>
        <taxon>Embryophyta</taxon>
        <taxon>Tracheophyta</taxon>
        <taxon>Spermatophyta</taxon>
        <taxon>Magnoliopsida</taxon>
        <taxon>Liliopsida</taxon>
        <taxon>Poales</taxon>
        <taxon>Poaceae</taxon>
        <taxon>PACMAD clade</taxon>
        <taxon>Panicoideae</taxon>
        <taxon>Panicodae</taxon>
        <taxon>Paniceae</taxon>
        <taxon>Panicinae</taxon>
        <taxon>Panicum</taxon>
        <taxon>Panicum sect. Hiantes</taxon>
    </lineage>
</organism>
<accession>A0A8T0W1L7</accession>
<gene>
    <name evidence="2" type="ORF">PVAP13_2NG601000</name>
</gene>
<feature type="region of interest" description="Disordered" evidence="1">
    <location>
        <begin position="94"/>
        <end position="164"/>
    </location>
</feature>
<evidence type="ECO:0000313" key="3">
    <source>
        <dbReference type="Proteomes" id="UP000823388"/>
    </source>
</evidence>
<dbReference type="AlphaFoldDB" id="A0A8T0W1L7"/>
<evidence type="ECO:0000256" key="1">
    <source>
        <dbReference type="SAM" id="MobiDB-lite"/>
    </source>
</evidence>
<dbReference type="Proteomes" id="UP000823388">
    <property type="component" value="Chromosome 2N"/>
</dbReference>
<sequence length="164" mass="18042">MAALPMGCPASHATLHRRARARHTGRVRGARPWSCSFHHPSPRTDLIRLKPTLVSRARRFMRSSKKCKTSEQFTLECHGRPEGPSGPYLGLALRPRQRPRYNAPGQRVGLSRTGGRILRRSSSKRPHPHRGGSEVPRMNGTTPIHLTAAASGATTPAKPSRLLA</sequence>
<feature type="compositionally biased region" description="Basic residues" evidence="1">
    <location>
        <begin position="117"/>
        <end position="130"/>
    </location>
</feature>
<name>A0A8T0W1L7_PANVG</name>
<proteinExistence type="predicted"/>
<evidence type="ECO:0000313" key="2">
    <source>
        <dbReference type="EMBL" id="KAG2638543.1"/>
    </source>
</evidence>